<evidence type="ECO:0000313" key="5">
    <source>
        <dbReference type="Proteomes" id="UP001556631"/>
    </source>
</evidence>
<keyword evidence="2" id="KW-0503">Monooxygenase</keyword>
<dbReference type="Pfam" id="PF00296">
    <property type="entry name" value="Bac_luciferase"/>
    <property type="match status" value="1"/>
</dbReference>
<accession>A0ABV3T1C1</accession>
<keyword evidence="1 4" id="KW-0560">Oxidoreductase</keyword>
<dbReference type="InterPro" id="IPR050766">
    <property type="entry name" value="Bact_Lucif_Oxidored"/>
</dbReference>
<dbReference type="Gene3D" id="3.20.20.30">
    <property type="entry name" value="Luciferase-like domain"/>
    <property type="match status" value="1"/>
</dbReference>
<evidence type="ECO:0000256" key="2">
    <source>
        <dbReference type="ARBA" id="ARBA00023033"/>
    </source>
</evidence>
<gene>
    <name evidence="4" type="ORF">AB3X52_13195</name>
</gene>
<dbReference type="Proteomes" id="UP001556631">
    <property type="component" value="Unassembled WGS sequence"/>
</dbReference>
<dbReference type="EC" id="1.-.-.-" evidence="4"/>
<name>A0ABV3T1C1_9ACTN</name>
<dbReference type="PANTHER" id="PTHR30137">
    <property type="entry name" value="LUCIFERASE-LIKE MONOOXYGENASE"/>
    <property type="match status" value="1"/>
</dbReference>
<dbReference type="GO" id="GO:0016491">
    <property type="term" value="F:oxidoreductase activity"/>
    <property type="evidence" value="ECO:0007669"/>
    <property type="project" value="UniProtKB-KW"/>
</dbReference>
<organism evidence="4 5">
    <name type="scientific">Nocardioides eburneus</name>
    <dbReference type="NCBI Taxonomy" id="3231482"/>
    <lineage>
        <taxon>Bacteria</taxon>
        <taxon>Bacillati</taxon>
        <taxon>Actinomycetota</taxon>
        <taxon>Actinomycetes</taxon>
        <taxon>Propionibacteriales</taxon>
        <taxon>Nocardioidaceae</taxon>
        <taxon>Nocardioides</taxon>
    </lineage>
</organism>
<protein>
    <submittedName>
        <fullName evidence="4">LLM class flavin-dependent oxidoreductase</fullName>
        <ecNumber evidence="4">1.-.-.-</ecNumber>
    </submittedName>
</protein>
<keyword evidence="5" id="KW-1185">Reference proteome</keyword>
<dbReference type="PANTHER" id="PTHR30137:SF8">
    <property type="entry name" value="BLR5498 PROTEIN"/>
    <property type="match status" value="1"/>
</dbReference>
<evidence type="ECO:0000259" key="3">
    <source>
        <dbReference type="Pfam" id="PF00296"/>
    </source>
</evidence>
<dbReference type="EMBL" id="JBFPJR010000023">
    <property type="protein sequence ID" value="MEX0428580.1"/>
    <property type="molecule type" value="Genomic_DNA"/>
</dbReference>
<evidence type="ECO:0000313" key="4">
    <source>
        <dbReference type="EMBL" id="MEX0428580.1"/>
    </source>
</evidence>
<sequence length="352" mass="37930">MSDLEFGVFDWLDVAPDRDTAALYEDRLALARRADAGGFARYHVAEHHGTPLGLAASPALFLAAVARETARIRLVPTTFVVPLYDELRLVEEIGMLDQLSHGRLEIGIGKGSSPIEAAMFGRTAESQAETYAAAVPRIMAALETGIYAPAEGDPVPLFVRPQRVPPVWYPTSNPESIARAAAQGQHTIFGFGFLSPTLDVIRTHADGFFAARGEHTGARFGMLRHVVVAETDERAAELAQEAFDAHLASFTHLWRQAGVDRYPDRVDVRELAASYRFLVGSPATVAAQVVHAVAVSGINYLAGAFAFGSLSRADSLRSLELFDTEVIPQVRRELAAASRPAENPSRSAGAGL</sequence>
<comment type="caution">
    <text evidence="4">The sequence shown here is derived from an EMBL/GenBank/DDBJ whole genome shotgun (WGS) entry which is preliminary data.</text>
</comment>
<dbReference type="SUPFAM" id="SSF51679">
    <property type="entry name" value="Bacterial luciferase-like"/>
    <property type="match status" value="1"/>
</dbReference>
<evidence type="ECO:0000256" key="1">
    <source>
        <dbReference type="ARBA" id="ARBA00023002"/>
    </source>
</evidence>
<proteinExistence type="predicted"/>
<feature type="domain" description="Luciferase-like" evidence="3">
    <location>
        <begin position="5"/>
        <end position="293"/>
    </location>
</feature>
<dbReference type="InterPro" id="IPR036661">
    <property type="entry name" value="Luciferase-like_sf"/>
</dbReference>
<reference evidence="4 5" key="1">
    <citation type="submission" date="2024-07" db="EMBL/GenBank/DDBJ databases">
        <authorList>
            <person name="Lee S."/>
            <person name="Kang M."/>
        </authorList>
    </citation>
    <scope>NUCLEOTIDE SEQUENCE [LARGE SCALE GENOMIC DNA]</scope>
    <source>
        <strain evidence="4 5">DS6</strain>
    </source>
</reference>
<dbReference type="InterPro" id="IPR011251">
    <property type="entry name" value="Luciferase-like_dom"/>
</dbReference>
<dbReference type="RefSeq" id="WP_367994551.1">
    <property type="nucleotide sequence ID" value="NZ_JBFPJR010000023.1"/>
</dbReference>